<accession>A0A7Y0PKV6</accession>
<dbReference type="InterPro" id="IPR024524">
    <property type="entry name" value="DUF3800"/>
</dbReference>
<comment type="caution">
    <text evidence="1">The sequence shown here is derived from an EMBL/GenBank/DDBJ whole genome shotgun (WGS) entry which is preliminary data.</text>
</comment>
<proteinExistence type="predicted"/>
<dbReference type="AlphaFoldDB" id="A0A7Y0PKV6"/>
<keyword evidence="2" id="KW-1185">Reference proteome</keyword>
<evidence type="ECO:0000313" key="2">
    <source>
        <dbReference type="Proteomes" id="UP000588491"/>
    </source>
</evidence>
<dbReference type="EMBL" id="JABBPK010000001">
    <property type="protein sequence ID" value="NMO76085.1"/>
    <property type="molecule type" value="Genomic_DNA"/>
</dbReference>
<gene>
    <name evidence="1" type="ORF">HHU08_03535</name>
</gene>
<dbReference type="Pfam" id="PF12686">
    <property type="entry name" value="DUF3800"/>
    <property type="match status" value="1"/>
</dbReference>
<evidence type="ECO:0000313" key="1">
    <source>
        <dbReference type="EMBL" id="NMO76085.1"/>
    </source>
</evidence>
<evidence type="ECO:0008006" key="3">
    <source>
        <dbReference type="Google" id="ProtNLM"/>
    </source>
</evidence>
<protein>
    <recommendedName>
        <fullName evidence="3">DUF3800 domain-containing protein</fullName>
    </recommendedName>
</protein>
<dbReference type="Proteomes" id="UP000588491">
    <property type="component" value="Unassembled WGS sequence"/>
</dbReference>
<organism evidence="1 2">
    <name type="scientific">Niallia alba</name>
    <dbReference type="NCBI Taxonomy" id="2729105"/>
    <lineage>
        <taxon>Bacteria</taxon>
        <taxon>Bacillati</taxon>
        <taxon>Bacillota</taxon>
        <taxon>Bacilli</taxon>
        <taxon>Bacillales</taxon>
        <taxon>Bacillaceae</taxon>
        <taxon>Niallia</taxon>
    </lineage>
</organism>
<dbReference type="RefSeq" id="WP_169187805.1">
    <property type="nucleotide sequence ID" value="NZ_JABBPK010000001.1"/>
</dbReference>
<name>A0A7Y0PKV6_9BACI</name>
<reference evidence="1 2" key="1">
    <citation type="submission" date="2020-04" db="EMBL/GenBank/DDBJ databases">
        <title>Bacillus sp. UniB3 isolated from commercial digestive syrup.</title>
        <authorList>
            <person name="Thorat V."/>
            <person name="Kirdat K."/>
            <person name="Tiwarekar B."/>
            <person name="Yadav A."/>
        </authorList>
    </citation>
    <scope>NUCLEOTIDE SEQUENCE [LARGE SCALE GENOMIC DNA]</scope>
    <source>
        <strain evidence="1 2">UniB3</strain>
    </source>
</reference>
<sequence>MMVQNENIKVFFDESGKRKDKPNLMGGLSIPSKIYSLPEIEALSQQLRDGTVKLHWKDVTGKADYRTNIVKALNLIAEYHHLLKFNVIHYDYSMLANRRGFGEDLIDRMIYTKFPERIIYGLLRGYGRTVDITTDIYIEDSTEYKSFQLNDLIKEQLNIQSLYRGEHYVVLTSQLVPKGEEIGVEITDLLLGVIRNIIENKPDSESKQYQIRNSVIISLLKNPKFYSLISNIKYFEWSNVRELTEINFNDYLQIFIANHYEYWK</sequence>